<gene>
    <name evidence="3" type="ORF">K1Y72_09710</name>
</gene>
<evidence type="ECO:0000313" key="3">
    <source>
        <dbReference type="EMBL" id="MBW8482641.1"/>
    </source>
</evidence>
<organism evidence="3 4">
    <name type="scientific">Actinomadura parmotrematis</name>
    <dbReference type="NCBI Taxonomy" id="2864039"/>
    <lineage>
        <taxon>Bacteria</taxon>
        <taxon>Bacillati</taxon>
        <taxon>Actinomycetota</taxon>
        <taxon>Actinomycetes</taxon>
        <taxon>Streptosporangiales</taxon>
        <taxon>Thermomonosporaceae</taxon>
        <taxon>Actinomadura</taxon>
    </lineage>
</organism>
<evidence type="ECO:0000259" key="2">
    <source>
        <dbReference type="Pfam" id="PF02627"/>
    </source>
</evidence>
<dbReference type="RefSeq" id="WP_220165326.1">
    <property type="nucleotide sequence ID" value="NZ_JAIBOA010000005.1"/>
</dbReference>
<dbReference type="EMBL" id="JAIBOA010000005">
    <property type="protein sequence ID" value="MBW8482641.1"/>
    <property type="molecule type" value="Genomic_DNA"/>
</dbReference>
<dbReference type="Proteomes" id="UP000774570">
    <property type="component" value="Unassembled WGS sequence"/>
</dbReference>
<feature type="domain" description="Carboxymuconolactone decarboxylase-like" evidence="2">
    <location>
        <begin position="44"/>
        <end position="105"/>
    </location>
</feature>
<sequence length="230" mass="23634">MRLPPLPDDQWDDRARAALAALLPEGRRDAASAGNALATLVRHPDLTRAFLPFNAHLLMGTTLPSRLRELAILRVAHRRACAYEWAHHSRYAPKTGLTDAEIAAAGSGPRSHAGNGTGSDARSDAGGDAGNGIGSDAGGHSGSGTVVDGGSGGSGDGDGGEAVALPGLEGAVLRAVDELDGGAALSDRTWAELSAELSERQLMDLVFTIGAYGLLAMAFTTFGVEPENER</sequence>
<dbReference type="PANTHER" id="PTHR34846:SF5">
    <property type="entry name" value="CARBOXYMUCONOLACTONE DECARBOXYLASE-LIKE DOMAIN-CONTAINING PROTEIN"/>
    <property type="match status" value="1"/>
</dbReference>
<dbReference type="InterPro" id="IPR003779">
    <property type="entry name" value="CMD-like"/>
</dbReference>
<name>A0ABS7FQK0_9ACTN</name>
<dbReference type="Pfam" id="PF02627">
    <property type="entry name" value="CMD"/>
    <property type="match status" value="1"/>
</dbReference>
<proteinExistence type="predicted"/>
<comment type="caution">
    <text evidence="3">The sequence shown here is derived from an EMBL/GenBank/DDBJ whole genome shotgun (WGS) entry which is preliminary data.</text>
</comment>
<protein>
    <submittedName>
        <fullName evidence="3">Carboxymuconolactone decarboxylase family protein</fullName>
    </submittedName>
</protein>
<dbReference type="Gene3D" id="1.20.1290.10">
    <property type="entry name" value="AhpD-like"/>
    <property type="match status" value="2"/>
</dbReference>
<dbReference type="PANTHER" id="PTHR34846">
    <property type="entry name" value="4-CARBOXYMUCONOLACTONE DECARBOXYLASE FAMILY PROTEIN (AFU_ORTHOLOGUE AFUA_6G11590)"/>
    <property type="match status" value="1"/>
</dbReference>
<feature type="region of interest" description="Disordered" evidence="1">
    <location>
        <begin position="105"/>
        <end position="163"/>
    </location>
</feature>
<feature type="compositionally biased region" description="Gly residues" evidence="1">
    <location>
        <begin position="127"/>
        <end position="157"/>
    </location>
</feature>
<dbReference type="SUPFAM" id="SSF69118">
    <property type="entry name" value="AhpD-like"/>
    <property type="match status" value="1"/>
</dbReference>
<evidence type="ECO:0000313" key="4">
    <source>
        <dbReference type="Proteomes" id="UP000774570"/>
    </source>
</evidence>
<evidence type="ECO:0000256" key="1">
    <source>
        <dbReference type="SAM" id="MobiDB-lite"/>
    </source>
</evidence>
<reference evidence="3 4" key="1">
    <citation type="submission" date="2021-07" db="EMBL/GenBank/DDBJ databases">
        <title>Actinomadura sp. PM05-2 isolated from lichen.</title>
        <authorList>
            <person name="Somphong A."/>
            <person name="Phongsopitanun W."/>
            <person name="Tanasupawat S."/>
            <person name="Peongsungnone V."/>
        </authorList>
    </citation>
    <scope>NUCLEOTIDE SEQUENCE [LARGE SCALE GENOMIC DNA]</scope>
    <source>
        <strain evidence="3 4">PM05-2</strain>
    </source>
</reference>
<accession>A0ABS7FQK0</accession>
<dbReference type="InterPro" id="IPR029032">
    <property type="entry name" value="AhpD-like"/>
</dbReference>
<keyword evidence="4" id="KW-1185">Reference proteome</keyword>